<comment type="caution">
    <text evidence="1">The sequence shown here is derived from an EMBL/GenBank/DDBJ whole genome shotgun (WGS) entry which is preliminary data.</text>
</comment>
<organism evidence="1 2">
    <name type="scientific">Paeniglutamicibacter gangotriensis</name>
    <dbReference type="NCBI Taxonomy" id="254787"/>
    <lineage>
        <taxon>Bacteria</taxon>
        <taxon>Bacillati</taxon>
        <taxon>Actinomycetota</taxon>
        <taxon>Actinomycetes</taxon>
        <taxon>Micrococcales</taxon>
        <taxon>Micrococcaceae</taxon>
        <taxon>Paeniglutamicibacter</taxon>
    </lineage>
</organism>
<name>A0A5B0E628_9MICC</name>
<dbReference type="AlphaFoldDB" id="A0A5B0E628"/>
<dbReference type="Proteomes" id="UP000323856">
    <property type="component" value="Unassembled WGS sequence"/>
</dbReference>
<dbReference type="RefSeq" id="WP_149620588.1">
    <property type="nucleotide sequence ID" value="NZ_VOBL01000021.1"/>
</dbReference>
<protein>
    <submittedName>
        <fullName evidence="1">Uncharacterized protein</fullName>
    </submittedName>
</protein>
<evidence type="ECO:0000313" key="2">
    <source>
        <dbReference type="Proteomes" id="UP000323856"/>
    </source>
</evidence>
<proteinExistence type="predicted"/>
<dbReference type="EMBL" id="VOBL01000021">
    <property type="protein sequence ID" value="KAA0974066.1"/>
    <property type="molecule type" value="Genomic_DNA"/>
</dbReference>
<evidence type="ECO:0000313" key="1">
    <source>
        <dbReference type="EMBL" id="KAA0974066.1"/>
    </source>
</evidence>
<reference evidence="1 2" key="1">
    <citation type="submission" date="2019-07" db="EMBL/GenBank/DDBJ databases">
        <title>Analysis of the biochemical properties, biological activity and biotechnological potential of siderophores and biosurfactants produced by Antarctic psychrotolerant bacteria.</title>
        <authorList>
            <person name="Styczynski M."/>
            <person name="Krucon T."/>
            <person name="Decewicz P."/>
            <person name="Dziewit L."/>
        </authorList>
    </citation>
    <scope>NUCLEOTIDE SEQUENCE [LARGE SCALE GENOMIC DNA]</scope>
    <source>
        <strain evidence="1 2">ANT_H27</strain>
    </source>
</reference>
<sequence length="172" mass="17766">MLTKNTAVKQGHGAMARGALLLGMLSTGALLLAGCGAQAALSQTPQADPRLLQDALKDSATGHVSLGEIYGQVHDFDRAVAICPYMDTDDVDLALGFAWDGTDALPLDNEARGALLLARDTKVAAIMLAERSALDFCSTDDAAGAGILPETELGFRPSPGAAGETSWSAIRP</sequence>
<accession>A0A5B0E628</accession>
<gene>
    <name evidence="1" type="ORF">FQ154_16610</name>
</gene>
<dbReference type="PROSITE" id="PS51257">
    <property type="entry name" value="PROKAR_LIPOPROTEIN"/>
    <property type="match status" value="1"/>
</dbReference>
<dbReference type="OrthoDB" id="4965588at2"/>